<name>A0A7S3K5X4_9STRA</name>
<protein>
    <submittedName>
        <fullName evidence="3">Uncharacterized protein</fullName>
    </submittedName>
</protein>
<gene>
    <name evidence="3" type="ORF">ALAG00032_LOCUS14816</name>
</gene>
<feature type="chain" id="PRO_5031537858" evidence="2">
    <location>
        <begin position="18"/>
        <end position="620"/>
    </location>
</feature>
<keyword evidence="2" id="KW-0732">Signal</keyword>
<evidence type="ECO:0000256" key="2">
    <source>
        <dbReference type="SAM" id="SignalP"/>
    </source>
</evidence>
<accession>A0A7S3K5X4</accession>
<dbReference type="EMBL" id="HBIJ01022663">
    <property type="protein sequence ID" value="CAE0374013.1"/>
    <property type="molecule type" value="Transcribed_RNA"/>
</dbReference>
<evidence type="ECO:0000256" key="1">
    <source>
        <dbReference type="SAM" id="MobiDB-lite"/>
    </source>
</evidence>
<feature type="region of interest" description="Disordered" evidence="1">
    <location>
        <begin position="157"/>
        <end position="178"/>
    </location>
</feature>
<reference evidence="3" key="1">
    <citation type="submission" date="2021-01" db="EMBL/GenBank/DDBJ databases">
        <authorList>
            <person name="Corre E."/>
            <person name="Pelletier E."/>
            <person name="Niang G."/>
            <person name="Scheremetjew M."/>
            <person name="Finn R."/>
            <person name="Kale V."/>
            <person name="Holt S."/>
            <person name="Cochrane G."/>
            <person name="Meng A."/>
            <person name="Brown T."/>
            <person name="Cohen L."/>
        </authorList>
    </citation>
    <scope>NUCLEOTIDE SEQUENCE</scope>
    <source>
        <strain evidence="3">CCMP1510</strain>
    </source>
</reference>
<evidence type="ECO:0000313" key="3">
    <source>
        <dbReference type="EMBL" id="CAE0374013.1"/>
    </source>
</evidence>
<proteinExistence type="predicted"/>
<dbReference type="AlphaFoldDB" id="A0A7S3K5X4"/>
<organism evidence="3">
    <name type="scientific">Aureoumbra lagunensis</name>
    <dbReference type="NCBI Taxonomy" id="44058"/>
    <lineage>
        <taxon>Eukaryota</taxon>
        <taxon>Sar</taxon>
        <taxon>Stramenopiles</taxon>
        <taxon>Ochrophyta</taxon>
        <taxon>Pelagophyceae</taxon>
        <taxon>Pelagomonadales</taxon>
        <taxon>Aureoumbra</taxon>
    </lineage>
</organism>
<feature type="region of interest" description="Disordered" evidence="1">
    <location>
        <begin position="184"/>
        <end position="203"/>
    </location>
</feature>
<sequence length="620" mass="67519">MMRLFLLIIWFGALADAYHLSSTHLTRVVLRQNNQKRLAALASKDNNPLVKSTKNTLIGLRLVSTSVRVFASISVAISNGIKIERLLGAIALATLSSLTVTKSLRLNLVTGYAVLCGLIALPLAAAHKLIPSSLSALLTAILALVFLERRVWQRPKEEISTRGNDENTEPYENTEPTNKQFFNLNAPLAPEGTKPSSSSMDISRRQDSSSVVTIDSPVTSTNVNVSVGDGVKPLTIKSARLQPQPPAGVILPGEPSRAEMVSVVEVEEPSSEIEHKEAISSDDSTIDKALCAVRQDPESMASKPPRVDSPPLEFDPPLAVVSKSTVIVEPWPISERKFSALRAVGQETSSSIYTLCPDEVSDEILLQEDNDRVSLDRKPVGIEEYIRKPVGIVSTGDNLVVENHPTDDTIIHSVKEEEVVAVIESNDVTKETDVDKELIDEDEEIIAIVNDDHETSIVESKETESYSSSSKLDKSSICEWMDIESLDEKEWLGIWQTENGEELLLKEDGKAMPTSALGQIGSWRNGPRGIEVALQLRKTTPRGGFGGVSPAVLKGTVYKTQAFIDGEPIHFGNESISLNATLTTKFLGTDIESRLVLNKLASVPTHTETPSQQVTTSSAY</sequence>
<feature type="signal peptide" evidence="2">
    <location>
        <begin position="1"/>
        <end position="17"/>
    </location>
</feature>